<evidence type="ECO:0000313" key="3">
    <source>
        <dbReference type="Proteomes" id="UP000265520"/>
    </source>
</evidence>
<feature type="non-terminal residue" evidence="2">
    <location>
        <position position="33"/>
    </location>
</feature>
<evidence type="ECO:0000256" key="1">
    <source>
        <dbReference type="SAM" id="MobiDB-lite"/>
    </source>
</evidence>
<dbReference type="EMBL" id="LXQA011156610">
    <property type="protein sequence ID" value="MCI87062.1"/>
    <property type="molecule type" value="Genomic_DNA"/>
</dbReference>
<accession>A0A392VI15</accession>
<comment type="caution">
    <text evidence="2">The sequence shown here is derived from an EMBL/GenBank/DDBJ whole genome shotgun (WGS) entry which is preliminary data.</text>
</comment>
<protein>
    <submittedName>
        <fullName evidence="2">Uncharacterized protein</fullName>
    </submittedName>
</protein>
<reference evidence="2 3" key="1">
    <citation type="journal article" date="2018" name="Front. Plant Sci.">
        <title>Red Clover (Trifolium pratense) and Zigzag Clover (T. medium) - A Picture of Genomic Similarities and Differences.</title>
        <authorList>
            <person name="Dluhosova J."/>
            <person name="Istvanek J."/>
            <person name="Nedelnik J."/>
            <person name="Repkova J."/>
        </authorList>
    </citation>
    <scope>NUCLEOTIDE SEQUENCE [LARGE SCALE GENOMIC DNA]</scope>
    <source>
        <strain evidence="3">cv. 10/8</strain>
        <tissue evidence="2">Leaf</tissue>
    </source>
</reference>
<sequence length="33" mass="3757">MKQDSSDSAKTDSDWAECLKTYDPKDEDSDSEE</sequence>
<name>A0A392VI15_9FABA</name>
<proteinExistence type="predicted"/>
<feature type="compositionally biased region" description="Basic and acidic residues" evidence="1">
    <location>
        <begin position="1"/>
        <end position="13"/>
    </location>
</feature>
<evidence type="ECO:0000313" key="2">
    <source>
        <dbReference type="EMBL" id="MCI87062.1"/>
    </source>
</evidence>
<organism evidence="2 3">
    <name type="scientific">Trifolium medium</name>
    <dbReference type="NCBI Taxonomy" id="97028"/>
    <lineage>
        <taxon>Eukaryota</taxon>
        <taxon>Viridiplantae</taxon>
        <taxon>Streptophyta</taxon>
        <taxon>Embryophyta</taxon>
        <taxon>Tracheophyta</taxon>
        <taxon>Spermatophyta</taxon>
        <taxon>Magnoliopsida</taxon>
        <taxon>eudicotyledons</taxon>
        <taxon>Gunneridae</taxon>
        <taxon>Pentapetalae</taxon>
        <taxon>rosids</taxon>
        <taxon>fabids</taxon>
        <taxon>Fabales</taxon>
        <taxon>Fabaceae</taxon>
        <taxon>Papilionoideae</taxon>
        <taxon>50 kb inversion clade</taxon>
        <taxon>NPAAA clade</taxon>
        <taxon>Hologalegina</taxon>
        <taxon>IRL clade</taxon>
        <taxon>Trifolieae</taxon>
        <taxon>Trifolium</taxon>
    </lineage>
</organism>
<dbReference type="Proteomes" id="UP000265520">
    <property type="component" value="Unassembled WGS sequence"/>
</dbReference>
<feature type="region of interest" description="Disordered" evidence="1">
    <location>
        <begin position="1"/>
        <end position="33"/>
    </location>
</feature>
<dbReference type="AlphaFoldDB" id="A0A392VI15"/>
<keyword evidence="3" id="KW-1185">Reference proteome</keyword>